<dbReference type="PANTHER" id="PTHR11954:SF6">
    <property type="entry name" value="MACROPHAGE MIGRATION INHIBITORY FACTOR"/>
    <property type="match status" value="1"/>
</dbReference>
<comment type="similarity">
    <text evidence="2">Belongs to the MIF family.</text>
</comment>
<keyword evidence="15" id="KW-1185">Reference proteome</keyword>
<keyword evidence="4" id="KW-0964">Secreted</keyword>
<dbReference type="RefSeq" id="XP_033533075.1">
    <property type="nucleotide sequence ID" value="XM_033676505.1"/>
</dbReference>
<dbReference type="EC" id="5.3.2.1" evidence="9"/>
<evidence type="ECO:0000256" key="8">
    <source>
        <dbReference type="ARBA" id="ARBA00038932"/>
    </source>
</evidence>
<evidence type="ECO:0000313" key="16">
    <source>
        <dbReference type="RefSeq" id="XP_033533075.1"/>
    </source>
</evidence>
<dbReference type="GeneID" id="54417075"/>
<evidence type="ECO:0000256" key="11">
    <source>
        <dbReference type="ARBA" id="ARBA00041912"/>
    </source>
</evidence>
<evidence type="ECO:0000256" key="7">
    <source>
        <dbReference type="ARBA" id="ARBA00036823"/>
    </source>
</evidence>
<comment type="subcellular location">
    <subcellularLocation>
        <location evidence="1">Secreted</location>
    </subcellularLocation>
</comment>
<dbReference type="Gene3D" id="3.30.429.10">
    <property type="entry name" value="Macrophage Migration Inhibitory Factor"/>
    <property type="match status" value="1"/>
</dbReference>
<reference evidence="14 16" key="1">
    <citation type="submission" date="2020-01" db="EMBL/GenBank/DDBJ databases">
        <authorList>
            <consortium name="DOE Joint Genome Institute"/>
            <person name="Haridas S."/>
            <person name="Albert R."/>
            <person name="Binder M."/>
            <person name="Bloem J."/>
            <person name="Labutti K."/>
            <person name="Salamov A."/>
            <person name="Andreopoulos B."/>
            <person name="Baker S.E."/>
            <person name="Barry K."/>
            <person name="Bills G."/>
            <person name="Bluhm B.H."/>
            <person name="Cannon C."/>
            <person name="Castanera R."/>
            <person name="Culley D.E."/>
            <person name="Daum C."/>
            <person name="Ezra D."/>
            <person name="Gonzalez J.B."/>
            <person name="Henrissat B."/>
            <person name="Kuo A."/>
            <person name="Liang C."/>
            <person name="Lipzen A."/>
            <person name="Lutzoni F."/>
            <person name="Magnuson J."/>
            <person name="Mondo S."/>
            <person name="Nolan M."/>
            <person name="Ohm R."/>
            <person name="Pangilinan J."/>
            <person name="Park H.-J."/>
            <person name="Ramirez L."/>
            <person name="Alfaro M."/>
            <person name="Sun H."/>
            <person name="Tritt A."/>
            <person name="Yoshinaga Y."/>
            <person name="Zwiers L.-H."/>
            <person name="Turgeon B.G."/>
            <person name="Goodwin S.B."/>
            <person name="Spatafora J.W."/>
            <person name="Crous P.W."/>
            <person name="Grigoriev I.V."/>
        </authorList>
    </citation>
    <scope>NUCLEOTIDE SEQUENCE</scope>
    <source>
        <strain evidence="14 16">CBS 781.70</strain>
    </source>
</reference>
<dbReference type="GO" id="GO:0005576">
    <property type="term" value="C:extracellular region"/>
    <property type="evidence" value="ECO:0007669"/>
    <property type="project" value="UniProtKB-SubCell"/>
</dbReference>
<evidence type="ECO:0000313" key="15">
    <source>
        <dbReference type="Proteomes" id="UP000504638"/>
    </source>
</evidence>
<gene>
    <name evidence="14 16" type="ORF">P152DRAFT_399182</name>
</gene>
<feature type="compositionally biased region" description="Basic and acidic residues" evidence="13">
    <location>
        <begin position="320"/>
        <end position="345"/>
    </location>
</feature>
<dbReference type="Pfam" id="PF01187">
    <property type="entry name" value="MIF"/>
    <property type="match status" value="1"/>
</dbReference>
<name>A0A6G1G064_9PEZI</name>
<keyword evidence="3" id="KW-0202">Cytokine</keyword>
<feature type="compositionally biased region" description="Basic and acidic residues" evidence="13">
    <location>
        <begin position="191"/>
        <end position="204"/>
    </location>
</feature>
<proteinExistence type="inferred from homology"/>
<feature type="compositionally biased region" description="Polar residues" evidence="13">
    <location>
        <begin position="272"/>
        <end position="282"/>
    </location>
</feature>
<evidence type="ECO:0000256" key="5">
    <source>
        <dbReference type="ARBA" id="ARBA00023235"/>
    </source>
</evidence>
<feature type="region of interest" description="Disordered" evidence="13">
    <location>
        <begin position="1"/>
        <end position="43"/>
    </location>
</feature>
<evidence type="ECO:0000256" key="6">
    <source>
        <dbReference type="ARBA" id="ARBA00036735"/>
    </source>
</evidence>
<dbReference type="SUPFAM" id="SSF55331">
    <property type="entry name" value="Tautomerase/MIF"/>
    <property type="match status" value="1"/>
</dbReference>
<accession>A0A6G1G064</accession>
<sequence>MPPKCSSNGKALSAQPSPVQEHFSTEELQRDQQRAGERAKRLDTKRRTQFFEDQFRYKAGDSSGRENALNNSPVVADLRTNVIVKDEYSLVTDLSNTLSGRYRRSESSIMVNLEHSACLILGGSFEPGYLLTITACPSLLQPATNKRNVALLQKYLTDLLGVSADRGIIKFVAIPDECLAISGRTVRSEIERLQGKEPREEPTDKPTLANRMSRNLSNRRKSRKSMTLKPQPSGIDRITPPLPSPVPSRTPSSPEPPKTGYSNGDVRGPKPNDSSMKTNSYADSAIGPTDLGRNPSSVSNQAGAGAHHHALPKFKPPPIPKDRAMVEDKAVRNRKSLRDIFKRKQ</sequence>
<evidence type="ECO:0000256" key="9">
    <source>
        <dbReference type="ARBA" id="ARBA00039086"/>
    </source>
</evidence>
<feature type="region of interest" description="Disordered" evidence="13">
    <location>
        <begin position="191"/>
        <end position="345"/>
    </location>
</feature>
<dbReference type="GO" id="GO:0050178">
    <property type="term" value="F:phenylpyruvate tautomerase activity"/>
    <property type="evidence" value="ECO:0007669"/>
    <property type="project" value="UniProtKB-EC"/>
</dbReference>
<keyword evidence="5" id="KW-0413">Isomerase</keyword>
<organism evidence="14">
    <name type="scientific">Eremomyces bilateralis CBS 781.70</name>
    <dbReference type="NCBI Taxonomy" id="1392243"/>
    <lineage>
        <taxon>Eukaryota</taxon>
        <taxon>Fungi</taxon>
        <taxon>Dikarya</taxon>
        <taxon>Ascomycota</taxon>
        <taxon>Pezizomycotina</taxon>
        <taxon>Dothideomycetes</taxon>
        <taxon>Dothideomycetes incertae sedis</taxon>
        <taxon>Eremomycetales</taxon>
        <taxon>Eremomycetaceae</taxon>
        <taxon>Eremomyces</taxon>
    </lineage>
</organism>
<evidence type="ECO:0000256" key="1">
    <source>
        <dbReference type="ARBA" id="ARBA00004613"/>
    </source>
</evidence>
<evidence type="ECO:0000256" key="4">
    <source>
        <dbReference type="ARBA" id="ARBA00022525"/>
    </source>
</evidence>
<dbReference type="EC" id="5.3.3.12" evidence="8"/>
<feature type="compositionally biased region" description="Pro residues" evidence="13">
    <location>
        <begin position="240"/>
        <end position="257"/>
    </location>
</feature>
<evidence type="ECO:0000256" key="13">
    <source>
        <dbReference type="SAM" id="MobiDB-lite"/>
    </source>
</evidence>
<evidence type="ECO:0000256" key="3">
    <source>
        <dbReference type="ARBA" id="ARBA00022514"/>
    </source>
</evidence>
<evidence type="ECO:0000256" key="2">
    <source>
        <dbReference type="ARBA" id="ARBA00005851"/>
    </source>
</evidence>
<reference evidence="16" key="3">
    <citation type="submission" date="2025-04" db="UniProtKB">
        <authorList>
            <consortium name="RefSeq"/>
        </authorList>
    </citation>
    <scope>IDENTIFICATION</scope>
    <source>
        <strain evidence="16">CBS 781.70</strain>
    </source>
</reference>
<evidence type="ECO:0000256" key="10">
    <source>
        <dbReference type="ARBA" id="ARBA00041631"/>
    </source>
</evidence>
<comment type="catalytic activity">
    <reaction evidence="6">
        <text>3-phenylpyruvate = enol-phenylpyruvate</text>
        <dbReference type="Rhea" id="RHEA:17097"/>
        <dbReference type="ChEBI" id="CHEBI:16815"/>
        <dbReference type="ChEBI" id="CHEBI:18005"/>
        <dbReference type="EC" id="5.3.2.1"/>
    </reaction>
</comment>
<dbReference type="InterPro" id="IPR014347">
    <property type="entry name" value="Tautomerase/MIF_sf"/>
</dbReference>
<dbReference type="AlphaFoldDB" id="A0A6G1G064"/>
<dbReference type="PANTHER" id="PTHR11954">
    <property type="entry name" value="D-DOPACHROME DECARBOXYLASE"/>
    <property type="match status" value="1"/>
</dbReference>
<reference evidence="16" key="2">
    <citation type="submission" date="2020-04" db="EMBL/GenBank/DDBJ databases">
        <authorList>
            <consortium name="NCBI Genome Project"/>
        </authorList>
    </citation>
    <scope>NUCLEOTIDE SEQUENCE</scope>
    <source>
        <strain evidence="16">CBS 781.70</strain>
    </source>
</reference>
<dbReference type="GO" id="GO:0004167">
    <property type="term" value="F:dopachrome isomerase activity"/>
    <property type="evidence" value="ECO:0007669"/>
    <property type="project" value="UniProtKB-EC"/>
</dbReference>
<evidence type="ECO:0000256" key="12">
    <source>
        <dbReference type="ARBA" id="ARBA00042730"/>
    </source>
</evidence>
<dbReference type="EMBL" id="ML975161">
    <property type="protein sequence ID" value="KAF1811444.1"/>
    <property type="molecule type" value="Genomic_DNA"/>
</dbReference>
<evidence type="ECO:0000313" key="14">
    <source>
        <dbReference type="EMBL" id="KAF1811444.1"/>
    </source>
</evidence>
<feature type="compositionally biased region" description="Basic residues" evidence="13">
    <location>
        <begin position="217"/>
        <end position="226"/>
    </location>
</feature>
<comment type="catalytic activity">
    <reaction evidence="7">
        <text>L-dopachrome = 5,6-dihydroxyindole-2-carboxylate</text>
        <dbReference type="Rhea" id="RHEA:13041"/>
        <dbReference type="ChEBI" id="CHEBI:16875"/>
        <dbReference type="ChEBI" id="CHEBI:57509"/>
        <dbReference type="EC" id="5.3.3.12"/>
    </reaction>
</comment>
<feature type="compositionally biased region" description="Basic and acidic residues" evidence="13">
    <location>
        <begin position="23"/>
        <end position="43"/>
    </location>
</feature>
<protein>
    <recommendedName>
        <fullName evidence="12">L-dopachrome isomerase</fullName>
        <ecNumber evidence="9">5.3.2.1</ecNumber>
        <ecNumber evidence="8">5.3.3.12</ecNumber>
    </recommendedName>
    <alternativeName>
        <fullName evidence="10">L-dopachrome tautomerase</fullName>
    </alternativeName>
    <alternativeName>
        <fullName evidence="11">Phenylpyruvate tautomerase</fullName>
    </alternativeName>
</protein>
<dbReference type="InterPro" id="IPR001398">
    <property type="entry name" value="Macrophage_inhib_fac"/>
</dbReference>
<dbReference type="OrthoDB" id="255819at2759"/>
<dbReference type="Proteomes" id="UP000504638">
    <property type="component" value="Unplaced"/>
</dbReference>
<feature type="compositionally biased region" description="Polar residues" evidence="13">
    <location>
        <begin position="1"/>
        <end position="18"/>
    </location>
</feature>